<accession>A0A2A2JD49</accession>
<dbReference type="Proteomes" id="UP000218231">
    <property type="component" value="Unassembled WGS sequence"/>
</dbReference>
<sequence length="82" mass="9205">MDCNGKKFVFYTAAPIIVKSSYTSIPFNSTAFTLVRQTTSINVKTILTQRLFESGHDAPPKITCIINEEEIVHEKIQKIASE</sequence>
<keyword evidence="2" id="KW-1185">Reference proteome</keyword>
<evidence type="ECO:0000313" key="2">
    <source>
        <dbReference type="Proteomes" id="UP000218231"/>
    </source>
</evidence>
<protein>
    <submittedName>
        <fullName evidence="1">Uncharacterized protein</fullName>
    </submittedName>
</protein>
<gene>
    <name evidence="1" type="ORF">WR25_16322</name>
</gene>
<dbReference type="EMBL" id="LIAE01010517">
    <property type="protein sequence ID" value="PAV59519.1"/>
    <property type="molecule type" value="Genomic_DNA"/>
</dbReference>
<evidence type="ECO:0000313" key="1">
    <source>
        <dbReference type="EMBL" id="PAV59519.1"/>
    </source>
</evidence>
<proteinExistence type="predicted"/>
<organism evidence="1 2">
    <name type="scientific">Diploscapter pachys</name>
    <dbReference type="NCBI Taxonomy" id="2018661"/>
    <lineage>
        <taxon>Eukaryota</taxon>
        <taxon>Metazoa</taxon>
        <taxon>Ecdysozoa</taxon>
        <taxon>Nematoda</taxon>
        <taxon>Chromadorea</taxon>
        <taxon>Rhabditida</taxon>
        <taxon>Rhabditina</taxon>
        <taxon>Rhabditomorpha</taxon>
        <taxon>Rhabditoidea</taxon>
        <taxon>Rhabditidae</taxon>
        <taxon>Diploscapter</taxon>
    </lineage>
</organism>
<dbReference type="AlphaFoldDB" id="A0A2A2JD49"/>
<reference evidence="1 2" key="1">
    <citation type="journal article" date="2017" name="Curr. Biol.">
        <title>Genome architecture and evolution of a unichromosomal asexual nematode.</title>
        <authorList>
            <person name="Fradin H."/>
            <person name="Zegar C."/>
            <person name="Gutwein M."/>
            <person name="Lucas J."/>
            <person name="Kovtun M."/>
            <person name="Corcoran D."/>
            <person name="Baugh L.R."/>
            <person name="Kiontke K."/>
            <person name="Gunsalus K."/>
            <person name="Fitch D.H."/>
            <person name="Piano F."/>
        </authorList>
    </citation>
    <scope>NUCLEOTIDE SEQUENCE [LARGE SCALE GENOMIC DNA]</scope>
    <source>
        <strain evidence="1">PF1309</strain>
    </source>
</reference>
<name>A0A2A2JD49_9BILA</name>
<comment type="caution">
    <text evidence="1">The sequence shown here is derived from an EMBL/GenBank/DDBJ whole genome shotgun (WGS) entry which is preliminary data.</text>
</comment>